<evidence type="ECO:0000256" key="6">
    <source>
        <dbReference type="ARBA" id="ARBA00022777"/>
    </source>
</evidence>
<organism evidence="15 16">
    <name type="scientific">Aristolochia fimbriata</name>
    <name type="common">White veined hardy Dutchman's pipe vine</name>
    <dbReference type="NCBI Taxonomy" id="158543"/>
    <lineage>
        <taxon>Eukaryota</taxon>
        <taxon>Viridiplantae</taxon>
        <taxon>Streptophyta</taxon>
        <taxon>Embryophyta</taxon>
        <taxon>Tracheophyta</taxon>
        <taxon>Spermatophyta</taxon>
        <taxon>Magnoliopsida</taxon>
        <taxon>Magnoliidae</taxon>
        <taxon>Piperales</taxon>
        <taxon>Aristolochiaceae</taxon>
        <taxon>Aristolochia</taxon>
    </lineage>
</organism>
<evidence type="ECO:0000256" key="1">
    <source>
        <dbReference type="ARBA" id="ARBA00022527"/>
    </source>
</evidence>
<evidence type="ECO:0000256" key="12">
    <source>
        <dbReference type="SAM" id="SignalP"/>
    </source>
</evidence>
<keyword evidence="3 12" id="KW-0732">Signal</keyword>
<evidence type="ECO:0000256" key="10">
    <source>
        <dbReference type="SAM" id="MobiDB-lite"/>
    </source>
</evidence>
<dbReference type="InterPro" id="IPR000719">
    <property type="entry name" value="Prot_kinase_dom"/>
</dbReference>
<keyword evidence="11" id="KW-0812">Transmembrane</keyword>
<feature type="signal peptide" evidence="12">
    <location>
        <begin position="1"/>
        <end position="22"/>
    </location>
</feature>
<evidence type="ECO:0000313" key="16">
    <source>
        <dbReference type="Proteomes" id="UP000825729"/>
    </source>
</evidence>
<dbReference type="CDD" id="cd14066">
    <property type="entry name" value="STKc_IRAK"/>
    <property type="match status" value="1"/>
</dbReference>
<dbReference type="PROSITE" id="PS51473">
    <property type="entry name" value="GNK2"/>
    <property type="match status" value="2"/>
</dbReference>
<keyword evidence="16" id="KW-1185">Reference proteome</keyword>
<dbReference type="EMBL" id="JAINDJ010000004">
    <property type="protein sequence ID" value="KAG9450327.1"/>
    <property type="molecule type" value="Genomic_DNA"/>
</dbReference>
<name>A0AAV7ERS2_ARIFI</name>
<evidence type="ECO:0000256" key="4">
    <source>
        <dbReference type="ARBA" id="ARBA00022737"/>
    </source>
</evidence>
<evidence type="ECO:0000256" key="8">
    <source>
        <dbReference type="ARBA" id="ARBA00023170"/>
    </source>
</evidence>
<keyword evidence="11" id="KW-1133">Transmembrane helix</keyword>
<keyword evidence="1" id="KW-0723">Serine/threonine-protein kinase</keyword>
<feature type="region of interest" description="Disordered" evidence="10">
    <location>
        <begin position="134"/>
        <end position="156"/>
    </location>
</feature>
<evidence type="ECO:0000313" key="15">
    <source>
        <dbReference type="EMBL" id="KAG9450327.1"/>
    </source>
</evidence>
<dbReference type="CDD" id="cd23509">
    <property type="entry name" value="Gnk2-like"/>
    <property type="match status" value="2"/>
</dbReference>
<keyword evidence="6" id="KW-0418">Kinase</keyword>
<protein>
    <submittedName>
        <fullName evidence="15">Uncharacterized protein</fullName>
    </submittedName>
</protein>
<comment type="caution">
    <text evidence="15">The sequence shown here is derived from an EMBL/GenBank/DDBJ whole genome shotgun (WGS) entry which is preliminary data.</text>
</comment>
<feature type="region of interest" description="Disordered" evidence="10">
    <location>
        <begin position="237"/>
        <end position="264"/>
    </location>
</feature>
<feature type="region of interest" description="Disordered" evidence="10">
    <location>
        <begin position="656"/>
        <end position="683"/>
    </location>
</feature>
<dbReference type="Pfam" id="PF01657">
    <property type="entry name" value="Stress-antifung"/>
    <property type="match status" value="2"/>
</dbReference>
<dbReference type="AlphaFoldDB" id="A0AAV7ERS2"/>
<dbReference type="Gene3D" id="3.30.430.20">
    <property type="entry name" value="Gnk2 domain, C-X8-C-X2-C motif"/>
    <property type="match status" value="2"/>
</dbReference>
<dbReference type="Gene3D" id="3.30.200.20">
    <property type="entry name" value="Phosphorylase Kinase, domain 1"/>
    <property type="match status" value="1"/>
</dbReference>
<feature type="domain" description="Gnk2-homologous" evidence="14">
    <location>
        <begin position="137"/>
        <end position="239"/>
    </location>
</feature>
<evidence type="ECO:0000256" key="3">
    <source>
        <dbReference type="ARBA" id="ARBA00022729"/>
    </source>
</evidence>
<dbReference type="FunFam" id="1.10.510.10:FF:000336">
    <property type="entry name" value="Cysteine-rich receptor-like protein kinase 2"/>
    <property type="match status" value="1"/>
</dbReference>
<reference evidence="15 16" key="1">
    <citation type="submission" date="2021-07" db="EMBL/GenBank/DDBJ databases">
        <title>The Aristolochia fimbriata genome: insights into angiosperm evolution, floral development and chemical biosynthesis.</title>
        <authorList>
            <person name="Jiao Y."/>
        </authorList>
    </citation>
    <scope>NUCLEOTIDE SEQUENCE [LARGE SCALE GENOMIC DNA]</scope>
    <source>
        <strain evidence="15">IBCAS-2021</strain>
        <tissue evidence="15">Leaf</tissue>
    </source>
</reference>
<feature type="compositionally biased region" description="Polar residues" evidence="10">
    <location>
        <begin position="255"/>
        <end position="264"/>
    </location>
</feature>
<dbReference type="PROSITE" id="PS00108">
    <property type="entry name" value="PROTEIN_KINASE_ST"/>
    <property type="match status" value="1"/>
</dbReference>
<dbReference type="GO" id="GO:0005524">
    <property type="term" value="F:ATP binding"/>
    <property type="evidence" value="ECO:0007669"/>
    <property type="project" value="UniProtKB-KW"/>
</dbReference>
<evidence type="ECO:0000256" key="5">
    <source>
        <dbReference type="ARBA" id="ARBA00022741"/>
    </source>
</evidence>
<proteinExistence type="predicted"/>
<evidence type="ECO:0000256" key="11">
    <source>
        <dbReference type="SAM" id="Phobius"/>
    </source>
</evidence>
<evidence type="ECO:0000256" key="7">
    <source>
        <dbReference type="ARBA" id="ARBA00022840"/>
    </source>
</evidence>
<feature type="compositionally biased region" description="Pro residues" evidence="10">
    <location>
        <begin position="241"/>
        <end position="254"/>
    </location>
</feature>
<dbReference type="InterPro" id="IPR038408">
    <property type="entry name" value="GNK2_sf"/>
</dbReference>
<accession>A0AAV7ERS2</accession>
<dbReference type="Pfam" id="PF07714">
    <property type="entry name" value="PK_Tyr_Ser-Thr"/>
    <property type="match status" value="1"/>
</dbReference>
<keyword evidence="8" id="KW-0675">Receptor</keyword>
<feature type="domain" description="Protein kinase" evidence="13">
    <location>
        <begin position="339"/>
        <end position="629"/>
    </location>
</feature>
<evidence type="ECO:0000256" key="2">
    <source>
        <dbReference type="ARBA" id="ARBA00022679"/>
    </source>
</evidence>
<feature type="domain" description="Gnk2-homologous" evidence="14">
    <location>
        <begin position="26"/>
        <end position="131"/>
    </location>
</feature>
<dbReference type="InterPro" id="IPR011009">
    <property type="entry name" value="Kinase-like_dom_sf"/>
</dbReference>
<keyword evidence="5" id="KW-0547">Nucleotide-binding</keyword>
<evidence type="ECO:0000259" key="13">
    <source>
        <dbReference type="PROSITE" id="PS50011"/>
    </source>
</evidence>
<sequence length="683" mass="74846">MLYPSSIFIIFLLCGIPSSSSSHNISLNATVCDDGGSTSDPSPTPGVLLNDTIKCLAQKSAVQAHGVCDNDKSRIHGFAQCRGDLTGEDCVSCVLEAGNRVATECGGGRGGAVLGRAYGDDCVVFVQRNRFSASTNQSPVKGPECGGTDEDGSGRSSAAIGDVFRELIGEDIVKRNGSFARGNLSSEVYGVAQCWGTWGVECGNCLAGAGDALDGICSGSAEGGVVFDGCLLRYQTTSEDPPTPVTNMSPPPNPEASSQRDTSKSGRSQSFYFFIAGMILVSICIILILVFWKFIKPAKLRKAMSSLPKPLQAPDFFSGNLRTISYFDYETLKKATKNFHPSKQLGRGGFGPVYEGKLGDGREIAVKRLALEKSQQGEAEFLAEVRMITSIQHKNLLRLLGCCSDGEQRLLVYEYMKNKSLDAIIYGRRSENAMFLDWKTRFQIILGVARGLQYLHEDSHLRIVHRDIKASNILLDEKFQPKIGDFGLARFFPEDQAYLSTNFAGTLGYTAPEYAIRGELSEKADIYSFGVLVLEIVSCRKNTDLTLSPEMQYLPEYAWKLYERSLVMALVDPQLVENGVVEIRDVLQTIHVALLCLQPYPSIRPRMSEIVAMLTCKVDDMPTPVRPAFLDRKRRYEESSSLNSWETISAGYSSPLKSESPSLDHHFQSPQTPVSTPLALGYR</sequence>
<dbReference type="FunFam" id="3.30.200.20:FF:000327">
    <property type="entry name" value="Cysteine-rich receptor-like protein kinase 10"/>
    <property type="match status" value="1"/>
</dbReference>
<dbReference type="PROSITE" id="PS50011">
    <property type="entry name" value="PROTEIN_KINASE_DOM"/>
    <property type="match status" value="1"/>
</dbReference>
<dbReference type="SMART" id="SM00220">
    <property type="entry name" value="S_TKc"/>
    <property type="match status" value="1"/>
</dbReference>
<feature type="chain" id="PRO_5043630667" evidence="12">
    <location>
        <begin position="23"/>
        <end position="683"/>
    </location>
</feature>
<dbReference type="PANTHER" id="PTHR47973">
    <property type="entry name" value="CYSTEINE-RICH RECEPTOR-LIKE PROTEIN KINASE 3"/>
    <property type="match status" value="1"/>
</dbReference>
<dbReference type="Gene3D" id="1.10.510.10">
    <property type="entry name" value="Transferase(Phosphotransferase) domain 1"/>
    <property type="match status" value="1"/>
</dbReference>
<keyword evidence="7" id="KW-0067">ATP-binding</keyword>
<keyword evidence="9" id="KW-0325">Glycoprotein</keyword>
<keyword evidence="2" id="KW-0808">Transferase</keyword>
<dbReference type="InterPro" id="IPR002902">
    <property type="entry name" value="GNK2"/>
</dbReference>
<dbReference type="Proteomes" id="UP000825729">
    <property type="component" value="Unassembled WGS sequence"/>
</dbReference>
<gene>
    <name evidence="15" type="ORF">H6P81_010292</name>
</gene>
<keyword evidence="11" id="KW-0472">Membrane</keyword>
<dbReference type="SUPFAM" id="SSF56112">
    <property type="entry name" value="Protein kinase-like (PK-like)"/>
    <property type="match status" value="1"/>
</dbReference>
<keyword evidence="4" id="KW-0677">Repeat</keyword>
<feature type="transmembrane region" description="Helical" evidence="11">
    <location>
        <begin position="271"/>
        <end position="295"/>
    </location>
</feature>
<dbReference type="GO" id="GO:0004674">
    <property type="term" value="F:protein serine/threonine kinase activity"/>
    <property type="evidence" value="ECO:0007669"/>
    <property type="project" value="UniProtKB-KW"/>
</dbReference>
<evidence type="ECO:0000256" key="9">
    <source>
        <dbReference type="ARBA" id="ARBA00023180"/>
    </source>
</evidence>
<dbReference type="InterPro" id="IPR008271">
    <property type="entry name" value="Ser/Thr_kinase_AS"/>
</dbReference>
<dbReference type="InterPro" id="IPR052059">
    <property type="entry name" value="CR_Ser/Thr_kinase"/>
</dbReference>
<dbReference type="InterPro" id="IPR001245">
    <property type="entry name" value="Ser-Thr/Tyr_kinase_cat_dom"/>
</dbReference>
<evidence type="ECO:0000259" key="14">
    <source>
        <dbReference type="PROSITE" id="PS51473"/>
    </source>
</evidence>